<comment type="similarity">
    <text evidence="1">Belongs to the 'phage' integrase family.</text>
</comment>
<evidence type="ECO:0000256" key="1">
    <source>
        <dbReference type="ARBA" id="ARBA00008857"/>
    </source>
</evidence>
<organism evidence="8">
    <name type="scientific">Caulobacter sp. (strain K31)</name>
    <dbReference type="NCBI Taxonomy" id="366602"/>
    <lineage>
        <taxon>Bacteria</taxon>
        <taxon>Pseudomonadati</taxon>
        <taxon>Pseudomonadota</taxon>
        <taxon>Alphaproteobacteria</taxon>
        <taxon>Caulobacterales</taxon>
        <taxon>Caulobacteraceae</taxon>
        <taxon>Caulobacter</taxon>
    </lineage>
</organism>
<keyword evidence="4" id="KW-0233">DNA recombination</keyword>
<evidence type="ECO:0000256" key="3">
    <source>
        <dbReference type="ARBA" id="ARBA00023125"/>
    </source>
</evidence>
<evidence type="ECO:0000256" key="5">
    <source>
        <dbReference type="PROSITE-ProRule" id="PRU01248"/>
    </source>
</evidence>
<feature type="domain" description="Core-binding (CB)" evidence="7">
    <location>
        <begin position="94"/>
        <end position="174"/>
    </location>
</feature>
<reference evidence="8" key="1">
    <citation type="submission" date="2008-01" db="EMBL/GenBank/DDBJ databases">
        <title>Complete sequence of chromosome of Caulobacter sp. K31.</title>
        <authorList>
            <consortium name="US DOE Joint Genome Institute"/>
            <person name="Copeland A."/>
            <person name="Lucas S."/>
            <person name="Lapidus A."/>
            <person name="Barry K."/>
            <person name="Glavina del Rio T."/>
            <person name="Dalin E."/>
            <person name="Tice H."/>
            <person name="Pitluck S."/>
            <person name="Bruce D."/>
            <person name="Goodwin L."/>
            <person name="Thompson L.S."/>
            <person name="Brettin T."/>
            <person name="Detter J.C."/>
            <person name="Han C."/>
            <person name="Schmutz J."/>
            <person name="Larimer F."/>
            <person name="Land M."/>
            <person name="Hauser L."/>
            <person name="Kyrpides N."/>
            <person name="Kim E."/>
            <person name="Stephens C."/>
            <person name="Richardson P."/>
        </authorList>
    </citation>
    <scope>NUCLEOTIDE SEQUENCE [LARGE SCALE GENOMIC DNA]</scope>
    <source>
        <strain evidence="8">K31</strain>
    </source>
</reference>
<dbReference type="InterPro" id="IPR010998">
    <property type="entry name" value="Integrase_recombinase_N"/>
</dbReference>
<dbReference type="Gene3D" id="3.30.160.390">
    <property type="entry name" value="Integrase, DNA-binding domain"/>
    <property type="match status" value="1"/>
</dbReference>
<protein>
    <submittedName>
        <fullName evidence="8">Integrase family protein</fullName>
    </submittedName>
</protein>
<keyword evidence="3 5" id="KW-0238">DNA-binding</keyword>
<feature type="domain" description="Tyr recombinase" evidence="6">
    <location>
        <begin position="194"/>
        <end position="375"/>
    </location>
</feature>
<dbReference type="InterPro" id="IPR002104">
    <property type="entry name" value="Integrase_catalytic"/>
</dbReference>
<dbReference type="Gene3D" id="1.10.443.10">
    <property type="entry name" value="Intergrase catalytic core"/>
    <property type="match status" value="1"/>
</dbReference>
<name>B0SXU9_CAUSK</name>
<dbReference type="EMBL" id="CP000927">
    <property type="protein sequence ID" value="ABZ70272.1"/>
    <property type="molecule type" value="Genomic_DNA"/>
</dbReference>
<evidence type="ECO:0000259" key="6">
    <source>
        <dbReference type="PROSITE" id="PS51898"/>
    </source>
</evidence>
<dbReference type="PANTHER" id="PTHR30629">
    <property type="entry name" value="PROPHAGE INTEGRASE"/>
    <property type="match status" value="1"/>
</dbReference>
<dbReference type="InterPro" id="IPR050808">
    <property type="entry name" value="Phage_Integrase"/>
</dbReference>
<dbReference type="KEGG" id="cak:Caul_1142"/>
<evidence type="ECO:0000256" key="4">
    <source>
        <dbReference type="ARBA" id="ARBA00023172"/>
    </source>
</evidence>
<sequence length="399" mass="44568">MGRSLHKLTAIQAAKLKVPGRHSDGGGLYLSIDDGGRRRWVFIYTRGAKRTELGLGGGRDLSLANARVEAAAFRTMLADGLDPKVERARDDQAQTFGACADAYVEAMRPSWRNEKHAAQWKMTLTKYAAPIRERPVKELTTQDILDVLQPLWTRTPETAERLRGRMENVLDAAKAKGLRTGENPARWRGHLNQLLPKRQRLARGHHAALAYDLIPDFMANLRTRSAVAARALEFAILTASRSGEVLGATWNEFDLDKKVWVIPATRMKAGREHRVPLSARAMEIAEAQFDDGKGYVFAGPKLGKPLSSMAMAMLLRRMKSDITVHGFRSSFRDWASETTGFSHEVCEMALAHTIANKAEAAYRRGDLFDKRRKLMEAWAGYCATQKADQVVQLRRASAD</sequence>
<gene>
    <name evidence="8" type="ordered locus">Caul_1142</name>
</gene>
<dbReference type="PROSITE" id="PS51900">
    <property type="entry name" value="CB"/>
    <property type="match status" value="1"/>
</dbReference>
<dbReference type="CDD" id="cd00801">
    <property type="entry name" value="INT_P4_C"/>
    <property type="match status" value="1"/>
</dbReference>
<dbReference type="PANTHER" id="PTHR30629:SF2">
    <property type="entry name" value="PROPHAGE INTEGRASE INTS-RELATED"/>
    <property type="match status" value="1"/>
</dbReference>
<dbReference type="HOGENOM" id="CLU_027562_0_2_5"/>
<dbReference type="InterPro" id="IPR013762">
    <property type="entry name" value="Integrase-like_cat_sf"/>
</dbReference>
<dbReference type="OrthoDB" id="7388552at2"/>
<dbReference type="Pfam" id="PF00589">
    <property type="entry name" value="Phage_integrase"/>
    <property type="match status" value="1"/>
</dbReference>
<dbReference type="Pfam" id="PF13356">
    <property type="entry name" value="Arm-DNA-bind_3"/>
    <property type="match status" value="1"/>
</dbReference>
<dbReference type="InterPro" id="IPR038488">
    <property type="entry name" value="Integrase_DNA-bd_sf"/>
</dbReference>
<dbReference type="GO" id="GO:0015074">
    <property type="term" value="P:DNA integration"/>
    <property type="evidence" value="ECO:0007669"/>
    <property type="project" value="UniProtKB-KW"/>
</dbReference>
<dbReference type="AlphaFoldDB" id="B0SXU9"/>
<evidence type="ECO:0000259" key="7">
    <source>
        <dbReference type="PROSITE" id="PS51900"/>
    </source>
</evidence>
<accession>B0SXU9</accession>
<dbReference type="InterPro" id="IPR044068">
    <property type="entry name" value="CB"/>
</dbReference>
<dbReference type="PROSITE" id="PS51898">
    <property type="entry name" value="TYR_RECOMBINASE"/>
    <property type="match status" value="1"/>
</dbReference>
<dbReference type="GO" id="GO:0003677">
    <property type="term" value="F:DNA binding"/>
    <property type="evidence" value="ECO:0007669"/>
    <property type="project" value="UniProtKB-UniRule"/>
</dbReference>
<dbReference type="GO" id="GO:0006310">
    <property type="term" value="P:DNA recombination"/>
    <property type="evidence" value="ECO:0007669"/>
    <property type="project" value="UniProtKB-KW"/>
</dbReference>
<dbReference type="Pfam" id="PF22022">
    <property type="entry name" value="Phage_int_M"/>
    <property type="match status" value="1"/>
</dbReference>
<dbReference type="InterPro" id="IPR025166">
    <property type="entry name" value="Integrase_DNA_bind_dom"/>
</dbReference>
<dbReference type="Gene3D" id="1.10.150.130">
    <property type="match status" value="1"/>
</dbReference>
<evidence type="ECO:0000313" key="8">
    <source>
        <dbReference type="EMBL" id="ABZ70272.1"/>
    </source>
</evidence>
<dbReference type="InterPro" id="IPR011010">
    <property type="entry name" value="DNA_brk_join_enz"/>
</dbReference>
<evidence type="ECO:0000256" key="2">
    <source>
        <dbReference type="ARBA" id="ARBA00022908"/>
    </source>
</evidence>
<dbReference type="eggNOG" id="COG0582">
    <property type="taxonomic scope" value="Bacteria"/>
</dbReference>
<proteinExistence type="inferred from homology"/>
<keyword evidence="2" id="KW-0229">DNA integration</keyword>
<dbReference type="SUPFAM" id="SSF56349">
    <property type="entry name" value="DNA breaking-rejoining enzymes"/>
    <property type="match status" value="1"/>
</dbReference>
<dbReference type="InterPro" id="IPR053876">
    <property type="entry name" value="Phage_int_M"/>
</dbReference>